<protein>
    <submittedName>
        <fullName evidence="1">Uncharacterized protein</fullName>
    </submittedName>
</protein>
<dbReference type="KEGG" id="caw:Q783_07325"/>
<dbReference type="PATRIC" id="fig|1266845.5.peg.1362"/>
<gene>
    <name evidence="1" type="ORF">Q783_07325</name>
</gene>
<organism evidence="1 2">
    <name type="scientific">Carnobacterium inhibens subsp. gilichinskyi</name>
    <dbReference type="NCBI Taxonomy" id="1266845"/>
    <lineage>
        <taxon>Bacteria</taxon>
        <taxon>Bacillati</taxon>
        <taxon>Bacillota</taxon>
        <taxon>Bacilli</taxon>
        <taxon>Lactobacillales</taxon>
        <taxon>Carnobacteriaceae</taxon>
        <taxon>Carnobacterium</taxon>
    </lineage>
</organism>
<dbReference type="STRING" id="1266845.Q783_07325"/>
<proteinExistence type="predicted"/>
<sequence>MTELHNMLIKGKPQTDLEKGLLAYKKEQLLQIAVQQQLPIRKSYTKMKIVEQLKPVIVKQAVDFFAQLDSHKKEKLIDLAMGSATAVTNETVMQFQSSIESGYVFAYLANGTITLILPNELVSSIKQDTKPVINYPQAETQPLFLRQMKNAQKIYGTYDVHHLVSVWNSYFAPTMTIEEATQLIETVQ</sequence>
<dbReference type="EMBL" id="CP006812">
    <property type="protein sequence ID" value="AGY82837.1"/>
    <property type="molecule type" value="Genomic_DNA"/>
</dbReference>
<name>U5SG28_9LACT</name>
<dbReference type="AlphaFoldDB" id="U5SG28"/>
<dbReference type="RefSeq" id="WP_023178482.1">
    <property type="nucleotide sequence ID" value="NC_022606.1"/>
</dbReference>
<dbReference type="eggNOG" id="ENOG502ZVG0">
    <property type="taxonomic scope" value="Bacteria"/>
</dbReference>
<reference evidence="1 2" key="1">
    <citation type="journal article" date="2013" name="Genome Announc.">
        <title>Complete Genome Sequence of Carnobacterium gilichinskyi Strain WN1359T (DSM 27470T).</title>
        <authorList>
            <person name="Leonard M.T."/>
            <person name="Panayotova N."/>
            <person name="Farmerie W.G."/>
            <person name="Triplett E.W."/>
            <person name="Nicholson W.L."/>
        </authorList>
    </citation>
    <scope>NUCLEOTIDE SEQUENCE [LARGE SCALE GENOMIC DNA]</scope>
    <source>
        <strain evidence="1 2">WN1359</strain>
    </source>
</reference>
<dbReference type="HOGENOM" id="CLU_1438688_0_0_9"/>
<evidence type="ECO:0000313" key="1">
    <source>
        <dbReference type="EMBL" id="AGY82837.1"/>
    </source>
</evidence>
<dbReference type="Proteomes" id="UP000017469">
    <property type="component" value="Chromosome"/>
</dbReference>
<evidence type="ECO:0000313" key="2">
    <source>
        <dbReference type="Proteomes" id="UP000017469"/>
    </source>
</evidence>
<accession>U5SG28</accession>